<protein>
    <recommendedName>
        <fullName evidence="3">ATP-dependent DNA ligase</fullName>
    </recommendedName>
</protein>
<keyword evidence="2" id="KW-1185">Reference proteome</keyword>
<evidence type="ECO:0008006" key="3">
    <source>
        <dbReference type="Google" id="ProtNLM"/>
    </source>
</evidence>
<dbReference type="KEGG" id="rcf:Poly24_55660"/>
<dbReference type="Proteomes" id="UP000315082">
    <property type="component" value="Chromosome"/>
</dbReference>
<name>A0A518K1Y5_9BACT</name>
<organism evidence="1 2">
    <name type="scientific">Rosistilla carotiformis</name>
    <dbReference type="NCBI Taxonomy" id="2528017"/>
    <lineage>
        <taxon>Bacteria</taxon>
        <taxon>Pseudomonadati</taxon>
        <taxon>Planctomycetota</taxon>
        <taxon>Planctomycetia</taxon>
        <taxon>Pirellulales</taxon>
        <taxon>Pirellulaceae</taxon>
        <taxon>Rosistilla</taxon>
    </lineage>
</organism>
<proteinExistence type="predicted"/>
<evidence type="ECO:0000313" key="2">
    <source>
        <dbReference type="Proteomes" id="UP000315082"/>
    </source>
</evidence>
<reference evidence="1 2" key="1">
    <citation type="submission" date="2019-02" db="EMBL/GenBank/DDBJ databases">
        <title>Deep-cultivation of Planctomycetes and their phenomic and genomic characterization uncovers novel biology.</title>
        <authorList>
            <person name="Wiegand S."/>
            <person name="Jogler M."/>
            <person name="Boedeker C."/>
            <person name="Pinto D."/>
            <person name="Vollmers J."/>
            <person name="Rivas-Marin E."/>
            <person name="Kohn T."/>
            <person name="Peeters S.H."/>
            <person name="Heuer A."/>
            <person name="Rast P."/>
            <person name="Oberbeckmann S."/>
            <person name="Bunk B."/>
            <person name="Jeske O."/>
            <person name="Meyerdierks A."/>
            <person name="Storesund J.E."/>
            <person name="Kallscheuer N."/>
            <person name="Luecker S."/>
            <person name="Lage O.M."/>
            <person name="Pohl T."/>
            <person name="Merkel B.J."/>
            <person name="Hornburger P."/>
            <person name="Mueller R.-W."/>
            <person name="Bruemmer F."/>
            <person name="Labrenz M."/>
            <person name="Spormann A.M."/>
            <person name="Op den Camp H."/>
            <person name="Overmann J."/>
            <person name="Amann R."/>
            <person name="Jetten M.S.M."/>
            <person name="Mascher T."/>
            <person name="Medema M.H."/>
            <person name="Devos D.P."/>
            <person name="Kaster A.-K."/>
            <person name="Ovreas L."/>
            <person name="Rohde M."/>
            <person name="Galperin M.Y."/>
            <person name="Jogler C."/>
        </authorList>
    </citation>
    <scope>NUCLEOTIDE SEQUENCE [LARGE SCALE GENOMIC DNA]</scope>
    <source>
        <strain evidence="1 2">Poly24</strain>
    </source>
</reference>
<evidence type="ECO:0000313" key="1">
    <source>
        <dbReference type="EMBL" id="QDV71826.1"/>
    </source>
</evidence>
<dbReference type="AlphaFoldDB" id="A0A518K1Y5"/>
<accession>A0A518K1Y5</accession>
<dbReference type="EMBL" id="CP036348">
    <property type="protein sequence ID" value="QDV71826.1"/>
    <property type="molecule type" value="Genomic_DNA"/>
</dbReference>
<sequence length="102" mass="11800">MLEHEGQLRTWAIEQIPHRDECVEGIELPPHRLAYLDFEGEISGGRGTVRRIDQGDYRTLESSRAWFTVEMHGLEATKNLRFQRAKSPQLWVISRVDALANL</sequence>
<gene>
    <name evidence="1" type="ORF">Poly24_55660</name>
</gene>